<dbReference type="EMBL" id="UGPY01000001">
    <property type="protein sequence ID" value="STY97450.1"/>
    <property type="molecule type" value="Genomic_DNA"/>
</dbReference>
<dbReference type="InterPro" id="IPR017870">
    <property type="entry name" value="FeS_cluster_insertion_CS"/>
</dbReference>
<evidence type="ECO:0000256" key="6">
    <source>
        <dbReference type="ARBA" id="ARBA00032050"/>
    </source>
</evidence>
<protein>
    <recommendedName>
        <fullName evidence="3">Iron-binding protein IscA</fullName>
    </recommendedName>
    <alternativeName>
        <fullName evidence="6">Iron-sulfur cluster assembly protein</fullName>
    </alternativeName>
</protein>
<dbReference type="InterPro" id="IPR050322">
    <property type="entry name" value="Fe-S_cluster_asmbl/transfer"/>
</dbReference>
<evidence type="ECO:0000256" key="2">
    <source>
        <dbReference type="ARBA" id="ARBA00006718"/>
    </source>
</evidence>
<gene>
    <name evidence="8" type="primary">iscA</name>
    <name evidence="8" type="ORF">NCTC10465_01234</name>
</gene>
<dbReference type="PANTHER" id="PTHR10072">
    <property type="entry name" value="IRON-SULFUR CLUSTER ASSEMBLY PROTEIN"/>
    <property type="match status" value="1"/>
</dbReference>
<keyword evidence="5" id="KW-0408">Iron</keyword>
<dbReference type="Gene3D" id="2.60.300.12">
    <property type="entry name" value="HesB-like domain"/>
    <property type="match status" value="1"/>
</dbReference>
<evidence type="ECO:0000256" key="4">
    <source>
        <dbReference type="ARBA" id="ARBA00022723"/>
    </source>
</evidence>
<evidence type="ECO:0000313" key="9">
    <source>
        <dbReference type="Proteomes" id="UP000255230"/>
    </source>
</evidence>
<comment type="cofactor">
    <cofactor evidence="1">
        <name>Fe cation</name>
        <dbReference type="ChEBI" id="CHEBI:24875"/>
    </cofactor>
</comment>
<dbReference type="NCBIfam" id="TIGR00049">
    <property type="entry name" value="iron-sulfur cluster assembly accessory protein"/>
    <property type="match status" value="1"/>
</dbReference>
<keyword evidence="4" id="KW-0479">Metal-binding</keyword>
<proteinExistence type="inferred from homology"/>
<keyword evidence="9" id="KW-1185">Reference proteome</keyword>
<dbReference type="InterPro" id="IPR035903">
    <property type="entry name" value="HesB-like_dom_sf"/>
</dbReference>
<feature type="domain" description="Core" evidence="7">
    <location>
        <begin position="22"/>
        <end position="122"/>
    </location>
</feature>
<dbReference type="PROSITE" id="PS01152">
    <property type="entry name" value="HESB"/>
    <property type="match status" value="1"/>
</dbReference>
<comment type="similarity">
    <text evidence="2">Belongs to the HesB/IscA family.</text>
</comment>
<dbReference type="Proteomes" id="UP000255230">
    <property type="component" value="Unassembled WGS sequence"/>
</dbReference>
<dbReference type="AlphaFoldDB" id="A0A378Q9D6"/>
<dbReference type="PANTHER" id="PTHR10072:SF41">
    <property type="entry name" value="IRON-SULFUR CLUSTER ASSEMBLY 1 HOMOLOG, MITOCHONDRIAL"/>
    <property type="match status" value="1"/>
</dbReference>
<dbReference type="NCBIfam" id="TIGR02011">
    <property type="entry name" value="IscA"/>
    <property type="match status" value="1"/>
</dbReference>
<organism evidence="8 9">
    <name type="scientific">Faucicola osloensis</name>
    <name type="common">Moraxella osloensis</name>
    <dbReference type="NCBI Taxonomy" id="34062"/>
    <lineage>
        <taxon>Bacteria</taxon>
        <taxon>Pseudomonadati</taxon>
        <taxon>Pseudomonadota</taxon>
        <taxon>Gammaproteobacteria</taxon>
        <taxon>Moraxellales</taxon>
        <taxon>Moraxellaceae</taxon>
        <taxon>Faucicola</taxon>
    </lineage>
</organism>
<evidence type="ECO:0000256" key="5">
    <source>
        <dbReference type="ARBA" id="ARBA00023004"/>
    </source>
</evidence>
<evidence type="ECO:0000256" key="3">
    <source>
        <dbReference type="ARBA" id="ARBA00014591"/>
    </source>
</evidence>
<dbReference type="SUPFAM" id="SSF89360">
    <property type="entry name" value="HesB-like domain"/>
    <property type="match status" value="1"/>
</dbReference>
<evidence type="ECO:0000313" key="8">
    <source>
        <dbReference type="EMBL" id="STY97450.1"/>
    </source>
</evidence>
<dbReference type="InterPro" id="IPR011302">
    <property type="entry name" value="IscA_proteobact"/>
</dbReference>
<dbReference type="Pfam" id="PF01521">
    <property type="entry name" value="Fe-S_biosyn"/>
    <property type="match status" value="1"/>
</dbReference>
<dbReference type="FunFam" id="2.60.300.12:FF:000001">
    <property type="entry name" value="Iron-binding protein IscA"/>
    <property type="match status" value="1"/>
</dbReference>
<reference evidence="8 9" key="1">
    <citation type="submission" date="2018-06" db="EMBL/GenBank/DDBJ databases">
        <authorList>
            <consortium name="Pathogen Informatics"/>
            <person name="Doyle S."/>
        </authorList>
    </citation>
    <scope>NUCLEOTIDE SEQUENCE [LARGE SCALE GENOMIC DNA]</scope>
    <source>
        <strain evidence="8 9">NCTC10465</strain>
    </source>
</reference>
<dbReference type="GO" id="GO:0016226">
    <property type="term" value="P:iron-sulfur cluster assembly"/>
    <property type="evidence" value="ECO:0007669"/>
    <property type="project" value="InterPro"/>
</dbReference>
<dbReference type="GO" id="GO:0051537">
    <property type="term" value="F:2 iron, 2 sulfur cluster binding"/>
    <property type="evidence" value="ECO:0007669"/>
    <property type="project" value="TreeGrafter"/>
</dbReference>
<dbReference type="InterPro" id="IPR000361">
    <property type="entry name" value="ATAP_core_dom"/>
</dbReference>
<accession>A0A378Q9D6</accession>
<evidence type="ECO:0000256" key="1">
    <source>
        <dbReference type="ARBA" id="ARBA00001962"/>
    </source>
</evidence>
<dbReference type="GO" id="GO:0046872">
    <property type="term" value="F:metal ion binding"/>
    <property type="evidence" value="ECO:0007669"/>
    <property type="project" value="UniProtKB-KW"/>
</dbReference>
<sequence>MAQLLKVSRLKIEISRWGSKVIELSNDAAEHVRDFLQNRGHGEGIRVGIRTAGCSGLAYVLEFVDEPDPNDQRFESNGVSVFVDPKSLVYLNGLKMDFVKEGLNEGFKFSNPNQKGECGCGESFTV</sequence>
<name>A0A378Q9D6_FAUOS</name>
<evidence type="ECO:0000259" key="7">
    <source>
        <dbReference type="Pfam" id="PF01521"/>
    </source>
</evidence>
<dbReference type="GO" id="GO:0005829">
    <property type="term" value="C:cytosol"/>
    <property type="evidence" value="ECO:0007669"/>
    <property type="project" value="TreeGrafter"/>
</dbReference>
<dbReference type="InterPro" id="IPR016092">
    <property type="entry name" value="ATAP"/>
</dbReference>